<comment type="caution">
    <text evidence="2">The sequence shown here is derived from an EMBL/GenBank/DDBJ whole genome shotgun (WGS) entry which is preliminary data.</text>
</comment>
<dbReference type="Proteomes" id="UP000620064">
    <property type="component" value="Unassembled WGS sequence"/>
</dbReference>
<keyword evidence="1" id="KW-0812">Transmembrane</keyword>
<evidence type="ECO:0000313" key="2">
    <source>
        <dbReference type="EMBL" id="GGP03926.1"/>
    </source>
</evidence>
<keyword evidence="1" id="KW-1133">Transmembrane helix</keyword>
<keyword evidence="3" id="KW-1185">Reference proteome</keyword>
<reference evidence="3" key="1">
    <citation type="journal article" date="2019" name="Int. J. Syst. Evol. Microbiol.">
        <title>The Global Catalogue of Microorganisms (GCM) 10K type strain sequencing project: providing services to taxonomists for standard genome sequencing and annotation.</title>
        <authorList>
            <consortium name="The Broad Institute Genomics Platform"/>
            <consortium name="The Broad Institute Genome Sequencing Center for Infectious Disease"/>
            <person name="Wu L."/>
            <person name="Ma J."/>
        </authorList>
    </citation>
    <scope>NUCLEOTIDE SEQUENCE [LARGE SCALE GENOMIC DNA]</scope>
    <source>
        <strain evidence="3">CGMCC 1.7656</strain>
    </source>
</reference>
<proteinExistence type="predicted"/>
<accession>A0ABQ2NL25</accession>
<dbReference type="RefSeq" id="WP_229663397.1">
    <property type="nucleotide sequence ID" value="NZ_BMLV01000002.1"/>
</dbReference>
<protein>
    <recommendedName>
        <fullName evidence="4">Lipoprotein</fullName>
    </recommendedName>
</protein>
<dbReference type="EMBL" id="BMLV01000002">
    <property type="protein sequence ID" value="GGP03926.1"/>
    <property type="molecule type" value="Genomic_DNA"/>
</dbReference>
<gene>
    <name evidence="2" type="ORF">GCM10010992_14200</name>
</gene>
<name>A0ABQ2NL25_9FLAO</name>
<evidence type="ECO:0008006" key="4">
    <source>
        <dbReference type="Google" id="ProtNLM"/>
    </source>
</evidence>
<keyword evidence="1" id="KW-0472">Membrane</keyword>
<sequence>MKRVYQNQETLNPNTRPIWHGCGCFIILSFIALSLISGIFAYFTYDKENSNSSEKADSFSFNYLNDLDSLTINPKLKNDTISLEAKDCLDEFLAGIVNTDRIEYYSKQKGNNILLIVKISDIKKIKSNTRKEILNYLYDWFSMDENFKNKKFYIAIEGQWNTVLISTPKGVDDDGKYANTDLLDNFYKENTPVKDTLNITIKKQKK</sequence>
<evidence type="ECO:0000256" key="1">
    <source>
        <dbReference type="SAM" id="Phobius"/>
    </source>
</evidence>
<organism evidence="2 3">
    <name type="scientific">Cloacibacterium rupense</name>
    <dbReference type="NCBI Taxonomy" id="517423"/>
    <lineage>
        <taxon>Bacteria</taxon>
        <taxon>Pseudomonadati</taxon>
        <taxon>Bacteroidota</taxon>
        <taxon>Flavobacteriia</taxon>
        <taxon>Flavobacteriales</taxon>
        <taxon>Weeksellaceae</taxon>
    </lineage>
</organism>
<feature type="transmembrane region" description="Helical" evidence="1">
    <location>
        <begin position="18"/>
        <end position="45"/>
    </location>
</feature>
<evidence type="ECO:0000313" key="3">
    <source>
        <dbReference type="Proteomes" id="UP000620064"/>
    </source>
</evidence>